<evidence type="ECO:0000313" key="10">
    <source>
        <dbReference type="Proteomes" id="UP001610990"/>
    </source>
</evidence>
<evidence type="ECO:0000256" key="7">
    <source>
        <dbReference type="SAM" id="MobiDB-lite"/>
    </source>
</evidence>
<dbReference type="InterPro" id="IPR008271">
    <property type="entry name" value="Ser/Thr_kinase_AS"/>
</dbReference>
<feature type="compositionally biased region" description="Basic and acidic residues" evidence="7">
    <location>
        <begin position="332"/>
        <end position="341"/>
    </location>
</feature>
<protein>
    <recommendedName>
        <fullName evidence="1">non-specific serine/threonine protein kinase</fullName>
        <ecNumber evidence="1">2.7.11.1</ecNumber>
    </recommendedName>
</protein>
<dbReference type="EMBL" id="JBIRGH010000018">
    <property type="protein sequence ID" value="MFH8587763.1"/>
    <property type="molecule type" value="Genomic_DNA"/>
</dbReference>
<evidence type="ECO:0000259" key="8">
    <source>
        <dbReference type="PROSITE" id="PS50011"/>
    </source>
</evidence>
<dbReference type="CDD" id="cd14014">
    <property type="entry name" value="STKc_PknB_like"/>
    <property type="match status" value="1"/>
</dbReference>
<dbReference type="EC" id="2.7.11.1" evidence="1"/>
<keyword evidence="5 9" id="KW-0418">Kinase</keyword>
<comment type="caution">
    <text evidence="9">The sequence shown here is derived from an EMBL/GenBank/DDBJ whole genome shotgun (WGS) entry which is preliminary data.</text>
</comment>
<feature type="region of interest" description="Disordered" evidence="7">
    <location>
        <begin position="324"/>
        <end position="347"/>
    </location>
</feature>
<dbReference type="Proteomes" id="UP001610990">
    <property type="component" value="Unassembled WGS sequence"/>
</dbReference>
<evidence type="ECO:0000256" key="3">
    <source>
        <dbReference type="ARBA" id="ARBA00022679"/>
    </source>
</evidence>
<dbReference type="InterPro" id="IPR000719">
    <property type="entry name" value="Prot_kinase_dom"/>
</dbReference>
<organism evidence="9 10">
    <name type="scientific">Streptomyces celluloflavus</name>
    <dbReference type="NCBI Taxonomy" id="58344"/>
    <lineage>
        <taxon>Bacteria</taxon>
        <taxon>Bacillati</taxon>
        <taxon>Actinomycetota</taxon>
        <taxon>Actinomycetes</taxon>
        <taxon>Kitasatosporales</taxon>
        <taxon>Streptomycetaceae</taxon>
        <taxon>Streptomyces</taxon>
    </lineage>
</organism>
<dbReference type="SMART" id="SM00220">
    <property type="entry name" value="S_TKc"/>
    <property type="match status" value="1"/>
</dbReference>
<dbReference type="RefSeq" id="WP_397674762.1">
    <property type="nucleotide sequence ID" value="NZ_JBIRFW010000023.1"/>
</dbReference>
<dbReference type="Pfam" id="PF00069">
    <property type="entry name" value="Pkinase"/>
    <property type="match status" value="1"/>
</dbReference>
<sequence length="347" mass="38741">MNIPKDTVTASDFLNTPSGGDQESATFIPLISVVTALRRTARREGRTMYRHGKLVLERYELLDQIGSGGQGELYRGRDTETGRHVAVKLQKARLFEPENSYRGMGDTFEEEAAMTQQLTGIRGVPRVIASGPVGFTYERRCIVLEFVEGPVLYDAMLRGRPLRTPTVASIIGQLCEILHRVHDRQLVHRDIKPENVILDPSGCVWLIDMGLALHQGEKTDRGDGTPGYVPPDEYDGCPDGVTLLSDIFALGCMLLEMTVMQLPYAGMAERPAPDCPVLPPDRMRRVPLQFRSLALSMVDRVPGNRPQGVREVFDQLRPLLPILGSKPPAKPLRPDPTEYYRTRRPTL</sequence>
<reference evidence="9 10" key="1">
    <citation type="submission" date="2024-10" db="EMBL/GenBank/DDBJ databases">
        <title>The Natural Products Discovery Center: Release of the First 8490 Sequenced Strains for Exploring Actinobacteria Biosynthetic Diversity.</title>
        <authorList>
            <person name="Kalkreuter E."/>
            <person name="Kautsar S.A."/>
            <person name="Yang D."/>
            <person name="Bader C.D."/>
            <person name="Teijaro C.N."/>
            <person name="Fluegel L."/>
            <person name="Davis C.M."/>
            <person name="Simpson J.R."/>
            <person name="Lauterbach L."/>
            <person name="Steele A.D."/>
            <person name="Gui C."/>
            <person name="Meng S."/>
            <person name="Li G."/>
            <person name="Viehrig K."/>
            <person name="Ye F."/>
            <person name="Su P."/>
            <person name="Kiefer A.F."/>
            <person name="Nichols A."/>
            <person name="Cepeda A.J."/>
            <person name="Yan W."/>
            <person name="Fan B."/>
            <person name="Jiang Y."/>
            <person name="Adhikari A."/>
            <person name="Zheng C.-J."/>
            <person name="Schuster L."/>
            <person name="Cowan T.M."/>
            <person name="Smanski M.J."/>
            <person name="Chevrette M.G."/>
            <person name="De Carvalho L.P.S."/>
            <person name="Shen B."/>
        </authorList>
    </citation>
    <scope>NUCLEOTIDE SEQUENCE [LARGE SCALE GENOMIC DNA]</scope>
    <source>
        <strain evidence="9 10">NPDC018013</strain>
    </source>
</reference>
<dbReference type="SUPFAM" id="SSF56112">
    <property type="entry name" value="Protein kinase-like (PK-like)"/>
    <property type="match status" value="1"/>
</dbReference>
<name>A0ABW7RKR4_9ACTN</name>
<evidence type="ECO:0000313" key="9">
    <source>
        <dbReference type="EMBL" id="MFH8587763.1"/>
    </source>
</evidence>
<evidence type="ECO:0000256" key="5">
    <source>
        <dbReference type="ARBA" id="ARBA00022777"/>
    </source>
</evidence>
<dbReference type="GO" id="GO:0004674">
    <property type="term" value="F:protein serine/threonine kinase activity"/>
    <property type="evidence" value="ECO:0007669"/>
    <property type="project" value="UniProtKB-KW"/>
</dbReference>
<evidence type="ECO:0000256" key="4">
    <source>
        <dbReference type="ARBA" id="ARBA00022741"/>
    </source>
</evidence>
<keyword evidence="2 9" id="KW-0723">Serine/threonine-protein kinase</keyword>
<dbReference type="PROSITE" id="PS00108">
    <property type="entry name" value="PROTEIN_KINASE_ST"/>
    <property type="match status" value="1"/>
</dbReference>
<feature type="domain" description="Protein kinase" evidence="8">
    <location>
        <begin position="59"/>
        <end position="320"/>
    </location>
</feature>
<evidence type="ECO:0000256" key="6">
    <source>
        <dbReference type="ARBA" id="ARBA00022840"/>
    </source>
</evidence>
<evidence type="ECO:0000256" key="1">
    <source>
        <dbReference type="ARBA" id="ARBA00012513"/>
    </source>
</evidence>
<evidence type="ECO:0000256" key="2">
    <source>
        <dbReference type="ARBA" id="ARBA00022527"/>
    </source>
</evidence>
<dbReference type="PANTHER" id="PTHR43289">
    <property type="entry name" value="MITOGEN-ACTIVATED PROTEIN KINASE KINASE KINASE 20-RELATED"/>
    <property type="match status" value="1"/>
</dbReference>
<proteinExistence type="predicted"/>
<dbReference type="Gene3D" id="1.10.510.10">
    <property type="entry name" value="Transferase(Phosphotransferase) domain 1"/>
    <property type="match status" value="1"/>
</dbReference>
<dbReference type="Gene3D" id="3.30.200.20">
    <property type="entry name" value="Phosphorylase Kinase, domain 1"/>
    <property type="match status" value="1"/>
</dbReference>
<keyword evidence="10" id="KW-1185">Reference proteome</keyword>
<accession>A0ABW7RKR4</accession>
<dbReference type="PROSITE" id="PS50011">
    <property type="entry name" value="PROTEIN_KINASE_DOM"/>
    <property type="match status" value="1"/>
</dbReference>
<dbReference type="PANTHER" id="PTHR43289:SF6">
    <property type="entry name" value="SERINE_THREONINE-PROTEIN KINASE NEKL-3"/>
    <property type="match status" value="1"/>
</dbReference>
<dbReference type="InterPro" id="IPR011009">
    <property type="entry name" value="Kinase-like_dom_sf"/>
</dbReference>
<keyword evidence="4" id="KW-0547">Nucleotide-binding</keyword>
<keyword evidence="6" id="KW-0067">ATP-binding</keyword>
<gene>
    <name evidence="9" type="ORF">ACH4GP_25750</name>
</gene>
<keyword evidence="3" id="KW-0808">Transferase</keyword>